<evidence type="ECO:0000313" key="3">
    <source>
        <dbReference type="Proteomes" id="UP000006697"/>
    </source>
</evidence>
<dbReference type="EMBL" id="CU207211">
    <property type="protein sequence ID" value="CAL61555.1"/>
    <property type="molecule type" value="Genomic_DNA"/>
</dbReference>
<dbReference type="InterPro" id="IPR050471">
    <property type="entry name" value="AB_hydrolase"/>
</dbReference>
<sequence length="305" mass="32817">MPIAKVNDLDIWYDTQGDPGNPPLLLIVGLGMQSVSWPQSFCNGLVERGFYLIRFDNRDNGLSTKLHHLGKPNTLLAVVKMALRMKLAAGYKLDDMAADAIGLLDALDIRKAHIVGASMGGMIAQIVAARHPERVLSLTSIMSTSGRRGLPGPTRAARKVLFSTAPDPKNHVALTEHFVNLMQVIGSPAYPTPKEVLQERVERTIKRSLEPIATTRQLLAIGASGDRVDLLKSIRVPTLVIHGLEDPLVPIDGGRETASLIPNAVMLEIAGMGHDLPDQLADEITARIAMHCHAADAVATPVLAA</sequence>
<protein>
    <submittedName>
        <fullName evidence="2">Alpha/beta hydrolase</fullName>
        <ecNumber evidence="2">3.1.1.1</ecNumber>
    </submittedName>
</protein>
<dbReference type="GO" id="GO:0004806">
    <property type="term" value="F:triacylglycerol lipase activity"/>
    <property type="evidence" value="ECO:0007669"/>
    <property type="project" value="TreeGrafter"/>
</dbReference>
<evidence type="ECO:0000259" key="1">
    <source>
        <dbReference type="Pfam" id="PF00561"/>
    </source>
</evidence>
<feature type="domain" description="AB hydrolase-1" evidence="1">
    <location>
        <begin position="22"/>
        <end position="276"/>
    </location>
</feature>
<dbReference type="PRINTS" id="PR00111">
    <property type="entry name" value="ABHYDROLASE"/>
</dbReference>
<dbReference type="STRING" id="204773.HEAR1383"/>
<dbReference type="InterPro" id="IPR029058">
    <property type="entry name" value="AB_hydrolase_fold"/>
</dbReference>
<gene>
    <name evidence="2" type="ordered locus">HEAR1383</name>
</gene>
<dbReference type="InterPro" id="IPR000073">
    <property type="entry name" value="AB_hydrolase_1"/>
</dbReference>
<dbReference type="Gene3D" id="3.40.50.1820">
    <property type="entry name" value="alpha/beta hydrolase"/>
    <property type="match status" value="1"/>
</dbReference>
<dbReference type="KEGG" id="har:HEAR1383"/>
<keyword evidence="2" id="KW-0378">Hydrolase</keyword>
<dbReference type="PANTHER" id="PTHR43433">
    <property type="entry name" value="HYDROLASE, ALPHA/BETA FOLD FAMILY PROTEIN"/>
    <property type="match status" value="1"/>
</dbReference>
<dbReference type="GO" id="GO:0046503">
    <property type="term" value="P:glycerolipid catabolic process"/>
    <property type="evidence" value="ECO:0007669"/>
    <property type="project" value="TreeGrafter"/>
</dbReference>
<proteinExistence type="predicted"/>
<dbReference type="Proteomes" id="UP000006697">
    <property type="component" value="Chromosome"/>
</dbReference>
<dbReference type="SUPFAM" id="SSF53474">
    <property type="entry name" value="alpha/beta-Hydrolases"/>
    <property type="match status" value="1"/>
</dbReference>
<dbReference type="AlphaFoldDB" id="A4G4W8"/>
<dbReference type="HOGENOM" id="CLU_020336_0_1_4"/>
<dbReference type="OrthoDB" id="9798888at2"/>
<evidence type="ECO:0000313" key="2">
    <source>
        <dbReference type="EMBL" id="CAL61555.1"/>
    </source>
</evidence>
<organism evidence="2 3">
    <name type="scientific">Herminiimonas arsenicoxydans</name>
    <dbReference type="NCBI Taxonomy" id="204773"/>
    <lineage>
        <taxon>Bacteria</taxon>
        <taxon>Pseudomonadati</taxon>
        <taxon>Pseudomonadota</taxon>
        <taxon>Betaproteobacteria</taxon>
        <taxon>Burkholderiales</taxon>
        <taxon>Oxalobacteraceae</taxon>
        <taxon>Herminiimonas</taxon>
    </lineage>
</organism>
<reference evidence="2 3" key="1">
    <citation type="journal article" date="2007" name="PLoS Genet.">
        <title>A tale of two oxidation states: bacterial colonization of arsenic-rich environments.</title>
        <authorList>
            <person name="Muller D."/>
            <person name="Medigue C."/>
            <person name="Koechler S."/>
            <person name="Barbe V."/>
            <person name="Barakat M."/>
            <person name="Talla E."/>
            <person name="Bonnefoy V."/>
            <person name="Krin E."/>
            <person name="Arsene-Ploetze F."/>
            <person name="Carapito C."/>
            <person name="Chandler M."/>
            <person name="Cournoyer B."/>
            <person name="Cruveiller S."/>
            <person name="Dossat C."/>
            <person name="Duval S."/>
            <person name="Heymann M."/>
            <person name="Leize E."/>
            <person name="Lieutaud A."/>
            <person name="Lievremont D."/>
            <person name="Makita Y."/>
            <person name="Mangenot S."/>
            <person name="Nitschke W."/>
            <person name="Ortet P."/>
            <person name="Perdrial N."/>
            <person name="Schoepp B."/>
            <person name="Siguier N."/>
            <person name="Simeonova D.D."/>
            <person name="Rouy Z."/>
            <person name="Segurens B."/>
            <person name="Turlin E."/>
            <person name="Vallenet D."/>
            <person name="Van Dorsselaer A."/>
            <person name="Weiss S."/>
            <person name="Weissenbach J."/>
            <person name="Lett M.C."/>
            <person name="Danchin A."/>
            <person name="Bertin P.N."/>
        </authorList>
    </citation>
    <scope>NUCLEOTIDE SEQUENCE [LARGE SCALE GENOMIC DNA]</scope>
    <source>
        <strain evidence="3">ULPAs1</strain>
    </source>
</reference>
<dbReference type="GO" id="GO:0106435">
    <property type="term" value="F:carboxylesterase activity"/>
    <property type="evidence" value="ECO:0007669"/>
    <property type="project" value="UniProtKB-EC"/>
</dbReference>
<dbReference type="eggNOG" id="COG2021">
    <property type="taxonomic scope" value="Bacteria"/>
</dbReference>
<dbReference type="ESTHER" id="herar-a4g4w8">
    <property type="family name" value="Aclacinomycin-methylesterase_RdmC"/>
</dbReference>
<name>A4G4W8_HERAR</name>
<dbReference type="PANTHER" id="PTHR43433:SF5">
    <property type="entry name" value="AB HYDROLASE-1 DOMAIN-CONTAINING PROTEIN"/>
    <property type="match status" value="1"/>
</dbReference>
<keyword evidence="3" id="KW-1185">Reference proteome</keyword>
<dbReference type="EC" id="3.1.1.1" evidence="2"/>
<accession>A4G4W8</accession>
<dbReference type="Pfam" id="PF00561">
    <property type="entry name" value="Abhydrolase_1"/>
    <property type="match status" value="1"/>
</dbReference>